<dbReference type="RefSeq" id="WP_171242068.1">
    <property type="nucleotide sequence ID" value="NZ_JABEPQ010000001.1"/>
</dbReference>
<feature type="domain" description="Plastocyanin-like" evidence="6">
    <location>
        <begin position="172"/>
        <end position="215"/>
    </location>
</feature>
<evidence type="ECO:0000313" key="8">
    <source>
        <dbReference type="Proteomes" id="UP000588586"/>
    </source>
</evidence>
<dbReference type="Gene3D" id="2.60.40.420">
    <property type="entry name" value="Cupredoxins - blue copper proteins"/>
    <property type="match status" value="3"/>
</dbReference>
<evidence type="ECO:0000256" key="2">
    <source>
        <dbReference type="ARBA" id="ARBA00022723"/>
    </source>
</evidence>
<dbReference type="Proteomes" id="UP000588586">
    <property type="component" value="Unassembled WGS sequence"/>
</dbReference>
<keyword evidence="3" id="KW-0560">Oxidoreductase</keyword>
<keyword evidence="8" id="KW-1185">Reference proteome</keyword>
<dbReference type="PROSITE" id="PS51257">
    <property type="entry name" value="PROKAR_LIPOPROTEIN"/>
    <property type="match status" value="1"/>
</dbReference>
<dbReference type="InterPro" id="IPR011706">
    <property type="entry name" value="Cu-oxidase_C"/>
</dbReference>
<accession>A0A849HD37</accession>
<dbReference type="SUPFAM" id="SSF49503">
    <property type="entry name" value="Cupredoxins"/>
    <property type="match status" value="3"/>
</dbReference>
<dbReference type="PANTHER" id="PTHR48267">
    <property type="entry name" value="CUPREDOXIN SUPERFAMILY PROTEIN"/>
    <property type="match status" value="1"/>
</dbReference>
<keyword evidence="2" id="KW-0479">Metal-binding</keyword>
<dbReference type="PANTHER" id="PTHR48267:SF1">
    <property type="entry name" value="BILIRUBIN OXIDASE"/>
    <property type="match status" value="1"/>
</dbReference>
<feature type="domain" description="Plastocyanin-like" evidence="5">
    <location>
        <begin position="417"/>
        <end position="516"/>
    </location>
</feature>
<reference evidence="7 8" key="1">
    <citation type="submission" date="2020-04" db="EMBL/GenBank/DDBJ databases">
        <title>Knoellia sp. isolate from air conditioner.</title>
        <authorList>
            <person name="Chea S."/>
            <person name="Kim D.-U."/>
        </authorList>
    </citation>
    <scope>NUCLEOTIDE SEQUENCE [LARGE SCALE GENOMIC DNA]</scope>
    <source>
        <strain evidence="7 8">DB2414S</strain>
    </source>
</reference>
<protein>
    <submittedName>
        <fullName evidence="7">Multicopper oxidase family protein</fullName>
    </submittedName>
</protein>
<dbReference type="InterPro" id="IPR002355">
    <property type="entry name" value="Cu_oxidase_Cu_BS"/>
</dbReference>
<dbReference type="Pfam" id="PF07731">
    <property type="entry name" value="Cu-oxidase_2"/>
    <property type="match status" value="1"/>
</dbReference>
<dbReference type="Pfam" id="PF07732">
    <property type="entry name" value="Cu-oxidase_3"/>
    <property type="match status" value="2"/>
</dbReference>
<evidence type="ECO:0000256" key="1">
    <source>
        <dbReference type="ARBA" id="ARBA00010609"/>
    </source>
</evidence>
<dbReference type="InterPro" id="IPR011707">
    <property type="entry name" value="Cu-oxidase-like_N"/>
</dbReference>
<proteinExistence type="inferred from homology"/>
<dbReference type="AlphaFoldDB" id="A0A849HD37"/>
<evidence type="ECO:0000256" key="3">
    <source>
        <dbReference type="ARBA" id="ARBA00023002"/>
    </source>
</evidence>
<evidence type="ECO:0000259" key="6">
    <source>
        <dbReference type="Pfam" id="PF07732"/>
    </source>
</evidence>
<evidence type="ECO:0000256" key="4">
    <source>
        <dbReference type="SAM" id="MobiDB-lite"/>
    </source>
</evidence>
<dbReference type="PROSITE" id="PS00080">
    <property type="entry name" value="MULTICOPPER_OXIDASE2"/>
    <property type="match status" value="1"/>
</dbReference>
<dbReference type="EMBL" id="JABEPQ010000001">
    <property type="protein sequence ID" value="NNM44989.1"/>
    <property type="molecule type" value="Genomic_DNA"/>
</dbReference>
<dbReference type="GO" id="GO:0016491">
    <property type="term" value="F:oxidoreductase activity"/>
    <property type="evidence" value="ECO:0007669"/>
    <property type="project" value="UniProtKB-KW"/>
</dbReference>
<name>A0A849HD37_9MICO</name>
<evidence type="ECO:0000259" key="5">
    <source>
        <dbReference type="Pfam" id="PF07731"/>
    </source>
</evidence>
<sequence length="517" mass="56126">MRQLTRRDLGKLVGVGAVAAAGMSTLSGCGNDVRGTSATLLRSRRPLPTAFEVPLPRPAVRCPDSSGRLAIVQRVADVEILPGVKTQVWGYDGTFPGPTIETRAGSPVTITHTNELPVPTATHLHGGHTPSDSDGWPTDLVEPRGATARATGGPSHSGGHASMADPDANVSNGSRDYRYPMDQQAATLWYHDHRMDFTGPAVWRGLAGMHLVRDDHEDSLGLPHGERELPLLIADRSFDSDGALRYPSRDRTLRVPGVTDQWMSGVLGDVMLVNGAPWPVAEVDAARYRLRIVNACNARRVTLVFETGGRGMPLTQVGSDGGLLARPRLLRELILAPGERVDVVVDFGTVPVGSRVTVRNTVGGGSTSQVMQFVVARRASDDSRVPDRLAERAPGLTVPASAPRRHFTFAMGSDGGTALWTINGKPFDPSRALASTPRDQTEVWRVTSNVHHPVHLHLDPFIVIGREELGWKDTVDMRPGETLDLAVRFHDYAGRYVMHCHNLEHEDMAMMARFDVT</sequence>
<dbReference type="InterPro" id="IPR045087">
    <property type="entry name" value="Cu-oxidase_fam"/>
</dbReference>
<evidence type="ECO:0000313" key="7">
    <source>
        <dbReference type="EMBL" id="NNM44989.1"/>
    </source>
</evidence>
<organism evidence="7 8">
    <name type="scientific">Knoellia koreensis</name>
    <dbReference type="NCBI Taxonomy" id="2730921"/>
    <lineage>
        <taxon>Bacteria</taxon>
        <taxon>Bacillati</taxon>
        <taxon>Actinomycetota</taxon>
        <taxon>Actinomycetes</taxon>
        <taxon>Micrococcales</taxon>
        <taxon>Intrasporangiaceae</taxon>
        <taxon>Knoellia</taxon>
    </lineage>
</organism>
<feature type="domain" description="Plastocyanin-like" evidence="6">
    <location>
        <begin position="77"/>
        <end position="138"/>
    </location>
</feature>
<comment type="caution">
    <text evidence="7">The sequence shown here is derived from an EMBL/GenBank/DDBJ whole genome shotgun (WGS) entry which is preliminary data.</text>
</comment>
<dbReference type="GO" id="GO:0005507">
    <property type="term" value="F:copper ion binding"/>
    <property type="evidence" value="ECO:0007669"/>
    <property type="project" value="InterPro"/>
</dbReference>
<feature type="region of interest" description="Disordered" evidence="4">
    <location>
        <begin position="123"/>
        <end position="175"/>
    </location>
</feature>
<dbReference type="InterPro" id="IPR008972">
    <property type="entry name" value="Cupredoxin"/>
</dbReference>
<gene>
    <name evidence="7" type="ORF">HJG52_03085</name>
</gene>
<comment type="similarity">
    <text evidence="1">Belongs to the multicopper oxidase family.</text>
</comment>